<keyword evidence="6" id="KW-1185">Reference proteome</keyword>
<evidence type="ECO:0000256" key="3">
    <source>
        <dbReference type="SAM" id="Phobius"/>
    </source>
</evidence>
<dbReference type="Proteomes" id="UP000636709">
    <property type="component" value="Unassembled WGS sequence"/>
</dbReference>
<dbReference type="AlphaFoldDB" id="A0A835F0D4"/>
<feature type="compositionally biased region" description="Basic and acidic residues" evidence="2">
    <location>
        <begin position="20"/>
        <end position="35"/>
    </location>
</feature>
<dbReference type="Gene3D" id="3.30.40.10">
    <property type="entry name" value="Zinc/RING finger domain, C3HC4 (zinc finger)"/>
    <property type="match status" value="1"/>
</dbReference>
<keyword evidence="1" id="KW-0862">Zinc</keyword>
<gene>
    <name evidence="5" type="ORF">HU200_021415</name>
</gene>
<feature type="domain" description="RING-type" evidence="4">
    <location>
        <begin position="137"/>
        <end position="179"/>
    </location>
</feature>
<keyword evidence="1" id="KW-0479">Metal-binding</keyword>
<organism evidence="5 6">
    <name type="scientific">Digitaria exilis</name>
    <dbReference type="NCBI Taxonomy" id="1010633"/>
    <lineage>
        <taxon>Eukaryota</taxon>
        <taxon>Viridiplantae</taxon>
        <taxon>Streptophyta</taxon>
        <taxon>Embryophyta</taxon>
        <taxon>Tracheophyta</taxon>
        <taxon>Spermatophyta</taxon>
        <taxon>Magnoliopsida</taxon>
        <taxon>Liliopsida</taxon>
        <taxon>Poales</taxon>
        <taxon>Poaceae</taxon>
        <taxon>PACMAD clade</taxon>
        <taxon>Panicoideae</taxon>
        <taxon>Panicodae</taxon>
        <taxon>Paniceae</taxon>
        <taxon>Anthephorinae</taxon>
        <taxon>Digitaria</taxon>
    </lineage>
</organism>
<dbReference type="SUPFAM" id="SSF57850">
    <property type="entry name" value="RING/U-box"/>
    <property type="match status" value="1"/>
</dbReference>
<keyword evidence="3" id="KW-1133">Transmembrane helix</keyword>
<dbReference type="GO" id="GO:0016567">
    <property type="term" value="P:protein ubiquitination"/>
    <property type="evidence" value="ECO:0007669"/>
    <property type="project" value="UniProtKB-UniPathway"/>
</dbReference>
<dbReference type="OrthoDB" id="8062037at2759"/>
<dbReference type="PANTHER" id="PTHR45676:SF143">
    <property type="entry name" value="OS01G0311100 PROTEIN"/>
    <property type="match status" value="1"/>
</dbReference>
<evidence type="ECO:0000256" key="1">
    <source>
        <dbReference type="PROSITE-ProRule" id="PRU00175"/>
    </source>
</evidence>
<dbReference type="FunFam" id="3.30.40.10:FF:000457">
    <property type="entry name" value="RING-H2 finger protein ATL3"/>
    <property type="match status" value="1"/>
</dbReference>
<feature type="region of interest" description="Disordered" evidence="2">
    <location>
        <begin position="1"/>
        <end position="44"/>
    </location>
</feature>
<dbReference type="EMBL" id="JACEFO010001663">
    <property type="protein sequence ID" value="KAF8724382.1"/>
    <property type="molecule type" value="Genomic_DNA"/>
</dbReference>
<keyword evidence="3" id="KW-0812">Transmembrane</keyword>
<feature type="region of interest" description="Disordered" evidence="2">
    <location>
        <begin position="95"/>
        <end position="114"/>
    </location>
</feature>
<keyword evidence="3" id="KW-0472">Membrane</keyword>
<keyword evidence="1" id="KW-0863">Zinc-finger</keyword>
<protein>
    <recommendedName>
        <fullName evidence="4">RING-type domain-containing protein</fullName>
    </recommendedName>
</protein>
<evidence type="ECO:0000313" key="5">
    <source>
        <dbReference type="EMBL" id="KAF8724382.1"/>
    </source>
</evidence>
<accession>A0A835F0D4</accession>
<dbReference type="UniPathway" id="UPA00143"/>
<proteinExistence type="predicted"/>
<dbReference type="InterPro" id="IPR013083">
    <property type="entry name" value="Znf_RING/FYVE/PHD"/>
</dbReference>
<feature type="transmembrane region" description="Helical" evidence="3">
    <location>
        <begin position="54"/>
        <end position="76"/>
    </location>
</feature>
<name>A0A835F0D4_9POAL</name>
<sequence>MGDGPGPRPHNVTIPCDDVPGDHALDNLLPREHPHGPPPGQVNESAGYAVASKLMLATAGAFAGVLLALVALHLYYTSRRRRRLRLHGASGQRRLVRSPAITGDDRDGDAPSPRGLDPAVLAAIPVVIVVDAGAGDCAVCLGELEAGEKARALPRCGHRFHVECIDAWFRGNATCPLCRADVAAPGEDGTQPEVRIDVVTGDAAGNASAPAPAMARLPSGTDLGKARQVFASARFAASF</sequence>
<comment type="caution">
    <text evidence="5">The sequence shown here is derived from an EMBL/GenBank/DDBJ whole genome shotgun (WGS) entry which is preliminary data.</text>
</comment>
<dbReference type="SMART" id="SM00184">
    <property type="entry name" value="RING"/>
    <property type="match status" value="1"/>
</dbReference>
<dbReference type="PROSITE" id="PS50089">
    <property type="entry name" value="ZF_RING_2"/>
    <property type="match status" value="1"/>
</dbReference>
<dbReference type="Pfam" id="PF13639">
    <property type="entry name" value="zf-RING_2"/>
    <property type="match status" value="1"/>
</dbReference>
<dbReference type="GO" id="GO:0008270">
    <property type="term" value="F:zinc ion binding"/>
    <property type="evidence" value="ECO:0007669"/>
    <property type="project" value="UniProtKB-KW"/>
</dbReference>
<dbReference type="PANTHER" id="PTHR45676">
    <property type="entry name" value="RING-H2 FINGER PROTEIN ATL51-RELATED"/>
    <property type="match status" value="1"/>
</dbReference>
<dbReference type="CDD" id="cd16461">
    <property type="entry name" value="RING-H2_EL5-like"/>
    <property type="match status" value="1"/>
</dbReference>
<reference evidence="5" key="1">
    <citation type="submission" date="2020-07" db="EMBL/GenBank/DDBJ databases">
        <title>Genome sequence and genetic diversity analysis of an under-domesticated orphan crop, white fonio (Digitaria exilis).</title>
        <authorList>
            <person name="Bennetzen J.L."/>
            <person name="Chen S."/>
            <person name="Ma X."/>
            <person name="Wang X."/>
            <person name="Yssel A.E.J."/>
            <person name="Chaluvadi S.R."/>
            <person name="Johnson M."/>
            <person name="Gangashetty P."/>
            <person name="Hamidou F."/>
            <person name="Sanogo M.D."/>
            <person name="Zwaenepoel A."/>
            <person name="Wallace J."/>
            <person name="Van De Peer Y."/>
            <person name="Van Deynze A."/>
        </authorList>
    </citation>
    <scope>NUCLEOTIDE SEQUENCE</scope>
    <source>
        <tissue evidence="5">Leaves</tissue>
    </source>
</reference>
<evidence type="ECO:0000313" key="6">
    <source>
        <dbReference type="Proteomes" id="UP000636709"/>
    </source>
</evidence>
<evidence type="ECO:0000256" key="2">
    <source>
        <dbReference type="SAM" id="MobiDB-lite"/>
    </source>
</evidence>
<evidence type="ECO:0000259" key="4">
    <source>
        <dbReference type="PROSITE" id="PS50089"/>
    </source>
</evidence>
<dbReference type="InterPro" id="IPR001841">
    <property type="entry name" value="Znf_RING"/>
</dbReference>